<evidence type="ECO:0000313" key="2">
    <source>
        <dbReference type="Proteomes" id="UP001500748"/>
    </source>
</evidence>
<dbReference type="Gene3D" id="1.20.5.340">
    <property type="match status" value="1"/>
</dbReference>
<protein>
    <submittedName>
        <fullName evidence="1">Uncharacterized protein</fullName>
    </submittedName>
</protein>
<sequence length="395" mass="43757">MKQVNFNNPGGFPLEQETLERLQIAYRSELYEALKRHLSIETDKNYIIAHATDKMRGWAVIHEPKNTGEGILYPIKIGASTNYLKTIKTTTNLIYGDGNSQNAYTDYDAEYVSVMGTPVDTETRTEKYYVLTNFETVIDIKSIKDILDAIDPKINTLKANISIIESNITGIKGDVAVIQGNISSITGDVNKAKTDIHEIKDNYLPLNGSKEMKGDLNLGTHHLYLNNLSTSNSNNLLAVNDQNQVVKNNTLLDSLVRDIEELKSKIKISTAVPIGMIAMWGKPAPFPEGWEEYVPLRGRMPVGLDTTQSEFNLIDKAEGSKTSKASADIGKAFSGNPIGSIYGRLLVGSGFTLNGLPNSIEPIRDKTFLDFDINILNPYRVVHFIEYTGKNTSTS</sequence>
<gene>
    <name evidence="1" type="ORF">GCM10022423_30560</name>
</gene>
<keyword evidence="2" id="KW-1185">Reference proteome</keyword>
<comment type="caution">
    <text evidence="1">The sequence shown here is derived from an EMBL/GenBank/DDBJ whole genome shotgun (WGS) entry which is preliminary data.</text>
</comment>
<proteinExistence type="predicted"/>
<name>A0ABP7GS00_9FLAO</name>
<organism evidence="1 2">
    <name type="scientific">Flavobacterium ginsengiterrae</name>
    <dbReference type="NCBI Taxonomy" id="871695"/>
    <lineage>
        <taxon>Bacteria</taxon>
        <taxon>Pseudomonadati</taxon>
        <taxon>Bacteroidota</taxon>
        <taxon>Flavobacteriia</taxon>
        <taxon>Flavobacteriales</taxon>
        <taxon>Flavobacteriaceae</taxon>
        <taxon>Flavobacterium</taxon>
    </lineage>
</organism>
<dbReference type="RefSeq" id="WP_345145472.1">
    <property type="nucleotide sequence ID" value="NZ_BAABDU010000004.1"/>
</dbReference>
<accession>A0ABP7GS00</accession>
<reference evidence="2" key="1">
    <citation type="journal article" date="2019" name="Int. J. Syst. Evol. Microbiol.">
        <title>The Global Catalogue of Microorganisms (GCM) 10K type strain sequencing project: providing services to taxonomists for standard genome sequencing and annotation.</title>
        <authorList>
            <consortium name="The Broad Institute Genomics Platform"/>
            <consortium name="The Broad Institute Genome Sequencing Center for Infectious Disease"/>
            <person name="Wu L."/>
            <person name="Ma J."/>
        </authorList>
    </citation>
    <scope>NUCLEOTIDE SEQUENCE [LARGE SCALE GENOMIC DNA]</scope>
    <source>
        <strain evidence="2">JCM 17337</strain>
    </source>
</reference>
<dbReference type="CDD" id="cd22641">
    <property type="entry name" value="C24-like"/>
    <property type="match status" value="1"/>
</dbReference>
<dbReference type="EMBL" id="BAABDU010000004">
    <property type="protein sequence ID" value="GAA3773778.1"/>
    <property type="molecule type" value="Genomic_DNA"/>
</dbReference>
<dbReference type="Proteomes" id="UP001500748">
    <property type="component" value="Unassembled WGS sequence"/>
</dbReference>
<evidence type="ECO:0000313" key="1">
    <source>
        <dbReference type="EMBL" id="GAA3773778.1"/>
    </source>
</evidence>